<evidence type="ECO:0000256" key="5">
    <source>
        <dbReference type="ARBA" id="ARBA00022741"/>
    </source>
</evidence>
<comment type="caution">
    <text evidence="15">Lacks conserved residue(s) required for the propagation of feature annotation.</text>
</comment>
<evidence type="ECO:0000256" key="16">
    <source>
        <dbReference type="SAM" id="MobiDB-lite"/>
    </source>
</evidence>
<dbReference type="Pfam" id="PF03853">
    <property type="entry name" value="YjeF_N"/>
    <property type="match status" value="1"/>
</dbReference>
<evidence type="ECO:0000259" key="17">
    <source>
        <dbReference type="PROSITE" id="PS51385"/>
    </source>
</evidence>
<dbReference type="InterPro" id="IPR004443">
    <property type="entry name" value="YjeF_N_dom"/>
</dbReference>
<evidence type="ECO:0000256" key="12">
    <source>
        <dbReference type="ARBA" id="ARBA00023235"/>
    </source>
</evidence>
<evidence type="ECO:0000313" key="18">
    <source>
        <dbReference type="Ensembl" id="ENSEASP00005026819.1"/>
    </source>
</evidence>
<comment type="cofactor">
    <cofactor evidence="15">
        <name>K(+)</name>
        <dbReference type="ChEBI" id="CHEBI:29103"/>
    </cofactor>
    <text evidence="15">Binds 1 potassium ion per subunit.</text>
</comment>
<evidence type="ECO:0000256" key="6">
    <source>
        <dbReference type="ARBA" id="ARBA00022857"/>
    </source>
</evidence>
<feature type="binding site" evidence="15">
    <location>
        <position position="243"/>
    </location>
    <ligand>
        <name>K(+)</name>
        <dbReference type="ChEBI" id="CHEBI:29103"/>
    </ligand>
</feature>
<dbReference type="FunFam" id="3.40.50.10260:FF:000002">
    <property type="entry name" value="NAD(P)H-hydrate epimerase"/>
    <property type="match status" value="1"/>
</dbReference>
<dbReference type="PANTHER" id="PTHR13232">
    <property type="entry name" value="NAD(P)H-HYDRATE EPIMERASE"/>
    <property type="match status" value="1"/>
</dbReference>
<dbReference type="Ensembl" id="ENSEAST00005029115.1">
    <property type="protein sequence ID" value="ENSEASP00005026819.1"/>
    <property type="gene ID" value="ENSEASG00005018287.1"/>
</dbReference>
<dbReference type="InterPro" id="IPR036652">
    <property type="entry name" value="YjeF_N_dom_sf"/>
</dbReference>
<comment type="function">
    <text evidence="13 15">Catalyzes the epimerization of the S- and R-forms of NAD(P)HX, a damaged form of NAD(P)H that is a result of enzymatic or heat-dependent hydration. This is a prerequisite for the S-specific NAD(P)H-hydrate dehydratase to allow the repair of both epimers of NAD(P)HX. Accelerates cholesterol efflux from endothelial cells to high-density lipoprotein (HDL) and thereby regulates angiogenesis.</text>
</comment>
<name>A0A8C4MGC1_EQUAS</name>
<feature type="region of interest" description="Disordered" evidence="16">
    <location>
        <begin position="37"/>
        <end position="84"/>
    </location>
</feature>
<keyword evidence="8 15" id="KW-0630">Potassium</keyword>
<sequence>MRWGGRPGRGRALCELDVRAADAAGARAAGCGLAPVARQSPGRRLSHGTHVVGAAAPELGRPRGRRDHGEHGGEVPEVGEAAGGHAGHGTGLACCTPGGGIGAALLRGGAGTQAVAFLSQEEAQAVDEELFNEYQFSVDQLMELAGLSCATAIAKAYPPTSMSRSPPTVLVVCGPGNNGGDGLVCARHLKLFGYQPTIYYPKRPNKPLFTALVTQCQKMDIPFLGEMPPESMLIDELYELVVDAIFGFSFKGDVREPFRSILSVLNGLTVPIASIDIPSGWDVEKGNSGGIQPDLLISLTAPKKSATHFTGRYHYLGGRFVPPALEKKYQLNLPPYPDTECVYRLQ</sequence>
<evidence type="ECO:0000256" key="13">
    <source>
        <dbReference type="ARBA" id="ARBA00045765"/>
    </source>
</evidence>
<comment type="catalytic activity">
    <reaction evidence="1 15">
        <text>(6R)-NADHX = (6S)-NADHX</text>
        <dbReference type="Rhea" id="RHEA:32215"/>
        <dbReference type="ChEBI" id="CHEBI:64074"/>
        <dbReference type="ChEBI" id="CHEBI:64075"/>
        <dbReference type="EC" id="5.1.99.6"/>
    </reaction>
</comment>
<comment type="similarity">
    <text evidence="15">Belongs to the NnrE/AIBP family.</text>
</comment>
<evidence type="ECO:0000256" key="15">
    <source>
        <dbReference type="HAMAP-Rule" id="MF_03159"/>
    </source>
</evidence>
<evidence type="ECO:0000256" key="3">
    <source>
        <dbReference type="ARBA" id="ARBA00022525"/>
    </source>
</evidence>
<dbReference type="HAMAP" id="MF_01966">
    <property type="entry name" value="NADHX_epimerase"/>
    <property type="match status" value="1"/>
</dbReference>
<evidence type="ECO:0000256" key="1">
    <source>
        <dbReference type="ARBA" id="ARBA00000013"/>
    </source>
</evidence>
<evidence type="ECO:0000256" key="14">
    <source>
        <dbReference type="ARBA" id="ARBA00046485"/>
    </source>
</evidence>
<dbReference type="EC" id="5.1.99.6" evidence="15"/>
<dbReference type="Gene3D" id="3.40.50.10260">
    <property type="entry name" value="YjeF N-terminal domain"/>
    <property type="match status" value="1"/>
</dbReference>
<keyword evidence="7" id="KW-0809">Transit peptide</keyword>
<accession>A0A8C4MGC1</accession>
<proteinExistence type="inferred from homology"/>
<dbReference type="GO" id="GO:0005576">
    <property type="term" value="C:extracellular region"/>
    <property type="evidence" value="ECO:0007669"/>
    <property type="project" value="UniProtKB-SubCell"/>
</dbReference>
<dbReference type="AlphaFoldDB" id="A0A8C4MGC1"/>
<comment type="subunit">
    <text evidence="14 15">Homodimer. Interacts with APOA1 and APOA2.</text>
</comment>
<dbReference type="GO" id="GO:0052856">
    <property type="term" value="F:NAD(P)HX epimerase activity"/>
    <property type="evidence" value="ECO:0007669"/>
    <property type="project" value="UniProtKB-UniRule"/>
</dbReference>
<evidence type="ECO:0000256" key="2">
    <source>
        <dbReference type="ARBA" id="ARBA00000909"/>
    </source>
</evidence>
<dbReference type="GO" id="GO:0046872">
    <property type="term" value="F:metal ion binding"/>
    <property type="evidence" value="ECO:0007669"/>
    <property type="project" value="UniProtKB-KW"/>
</dbReference>
<keyword evidence="10" id="KW-0445">Lipid transport</keyword>
<dbReference type="GO" id="GO:0005739">
    <property type="term" value="C:mitochondrion"/>
    <property type="evidence" value="ECO:0007669"/>
    <property type="project" value="UniProtKB-SubCell"/>
</dbReference>
<feature type="domain" description="YjeF N-terminal" evidence="17">
    <location>
        <begin position="123"/>
        <end position="333"/>
    </location>
</feature>
<dbReference type="GO" id="GO:0000166">
    <property type="term" value="F:nucleotide binding"/>
    <property type="evidence" value="ECO:0007669"/>
    <property type="project" value="UniProtKB-KW"/>
</dbReference>
<evidence type="ECO:0000256" key="8">
    <source>
        <dbReference type="ARBA" id="ARBA00022958"/>
    </source>
</evidence>
<evidence type="ECO:0000256" key="10">
    <source>
        <dbReference type="ARBA" id="ARBA00023055"/>
    </source>
</evidence>
<keyword evidence="3 15" id="KW-0964">Secreted</keyword>
<comment type="PTM">
    <text evidence="15">Undergoes physiological phosphorylation during sperm capacitation, downstream to PKA activation.</text>
</comment>
<dbReference type="SUPFAM" id="SSF64153">
    <property type="entry name" value="YjeF N-terminal domain-like"/>
    <property type="match status" value="1"/>
</dbReference>
<comment type="catalytic activity">
    <reaction evidence="2 15">
        <text>(6R)-NADPHX = (6S)-NADPHX</text>
        <dbReference type="Rhea" id="RHEA:32227"/>
        <dbReference type="ChEBI" id="CHEBI:64076"/>
        <dbReference type="ChEBI" id="CHEBI:64077"/>
        <dbReference type="EC" id="5.1.99.6"/>
    </reaction>
</comment>
<feature type="binding site" evidence="15">
    <location>
        <begin position="247"/>
        <end position="253"/>
    </location>
    <ligand>
        <name>(6S)-NADPHX</name>
        <dbReference type="ChEBI" id="CHEBI:64076"/>
    </ligand>
</feature>
<keyword evidence="11 15" id="KW-0496">Mitochondrion</keyword>
<gene>
    <name evidence="18" type="primary">NAXE</name>
    <name evidence="15" type="synonym">AIBP</name>
    <name evidence="15" type="synonym">APOA1BP</name>
</gene>
<evidence type="ECO:0000256" key="11">
    <source>
        <dbReference type="ARBA" id="ARBA00023128"/>
    </source>
</evidence>
<dbReference type="NCBIfam" id="TIGR00197">
    <property type="entry name" value="yjeF_nterm"/>
    <property type="match status" value="1"/>
</dbReference>
<reference evidence="18" key="1">
    <citation type="submission" date="2023-03" db="UniProtKB">
        <authorList>
            <consortium name="Ensembl"/>
        </authorList>
    </citation>
    <scope>IDENTIFICATION</scope>
</reference>
<feature type="binding site" evidence="15">
    <location>
        <begin position="177"/>
        <end position="181"/>
    </location>
    <ligand>
        <name>(6S)-NADPHX</name>
        <dbReference type="ChEBI" id="CHEBI:64076"/>
    </ligand>
</feature>
<keyword evidence="12 15" id="KW-0413">Isomerase</keyword>
<keyword evidence="5 15" id="KW-0547">Nucleotide-binding</keyword>
<evidence type="ECO:0000256" key="7">
    <source>
        <dbReference type="ARBA" id="ARBA00022946"/>
    </source>
</evidence>
<protein>
    <recommendedName>
        <fullName evidence="15">NAD(P)H-hydrate epimerase</fullName>
        <ecNumber evidence="15">5.1.99.6</ecNumber>
    </recommendedName>
    <alternativeName>
        <fullName evidence="15">Apolipoprotein A-I-binding protein</fullName>
        <shortName evidence="15">AI-BP</shortName>
    </alternativeName>
    <alternativeName>
        <fullName evidence="15">NAD(P)HX epimerase</fullName>
    </alternativeName>
</protein>
<dbReference type="PANTHER" id="PTHR13232:SF11">
    <property type="entry name" value="NAD(P)H-HYDRATE EPIMERASE"/>
    <property type="match status" value="1"/>
</dbReference>
<keyword evidence="9 15" id="KW-0520">NAD</keyword>
<feature type="binding site" evidence="15">
    <location>
        <position position="178"/>
    </location>
    <ligand>
        <name>K(+)</name>
        <dbReference type="ChEBI" id="CHEBI:29103"/>
    </ligand>
</feature>
<evidence type="ECO:0000256" key="9">
    <source>
        <dbReference type="ARBA" id="ARBA00023027"/>
    </source>
</evidence>
<dbReference type="GO" id="GO:0006869">
    <property type="term" value="P:lipid transport"/>
    <property type="evidence" value="ECO:0007669"/>
    <property type="project" value="UniProtKB-KW"/>
</dbReference>
<feature type="binding site" evidence="15">
    <location>
        <position position="276"/>
    </location>
    <ligand>
        <name>(6S)-NADPHX</name>
        <dbReference type="ChEBI" id="CHEBI:64076"/>
    </ligand>
</feature>
<feature type="binding site" evidence="15">
    <location>
        <position position="279"/>
    </location>
    <ligand>
        <name>K(+)</name>
        <dbReference type="ChEBI" id="CHEBI:29103"/>
    </ligand>
</feature>
<keyword evidence="10" id="KW-0813">Transport</keyword>
<organism evidence="18">
    <name type="scientific">Equus asinus asinus</name>
    <dbReference type="NCBI Taxonomy" id="83772"/>
    <lineage>
        <taxon>Eukaryota</taxon>
        <taxon>Metazoa</taxon>
        <taxon>Chordata</taxon>
        <taxon>Craniata</taxon>
        <taxon>Vertebrata</taxon>
        <taxon>Euteleostomi</taxon>
        <taxon>Mammalia</taxon>
        <taxon>Eutheria</taxon>
        <taxon>Laurasiatheria</taxon>
        <taxon>Perissodactyla</taxon>
        <taxon>Equidae</taxon>
        <taxon>Equus</taxon>
    </lineage>
</organism>
<comment type="subcellular location">
    <subcellularLocation>
        <location evidence="15">Mitochondrion</location>
    </subcellularLocation>
    <subcellularLocation>
        <location evidence="15">Secreted</location>
    </subcellularLocation>
    <text evidence="15">In sperm, secretion gradually increases during capacitation.</text>
</comment>
<keyword evidence="4 15" id="KW-0479">Metal-binding</keyword>
<evidence type="ECO:0000256" key="4">
    <source>
        <dbReference type="ARBA" id="ARBA00022723"/>
    </source>
</evidence>
<keyword evidence="6" id="KW-0521">NADP</keyword>
<dbReference type="PROSITE" id="PS51385">
    <property type="entry name" value="YJEF_N"/>
    <property type="match status" value="1"/>
</dbReference>
<dbReference type="InterPro" id="IPR032976">
    <property type="entry name" value="YJEFN_prot_NAXE-like"/>
</dbReference>